<dbReference type="Proteomes" id="UP000248057">
    <property type="component" value="Unassembled WGS sequence"/>
</dbReference>
<comment type="subcellular location">
    <subcellularLocation>
        <location evidence="1 7">Cell membrane</location>
        <topology evidence="1 7">Multi-pass membrane protein</topology>
    </subcellularLocation>
</comment>
<dbReference type="CDD" id="cd06261">
    <property type="entry name" value="TM_PBP2"/>
    <property type="match status" value="1"/>
</dbReference>
<comment type="similarity">
    <text evidence="7">Belongs to the binding-protein-dependent transport system permease family.</text>
</comment>
<evidence type="ECO:0000256" key="3">
    <source>
        <dbReference type="ARBA" id="ARBA00022475"/>
    </source>
</evidence>
<dbReference type="RefSeq" id="WP_110323608.1">
    <property type="nucleotide sequence ID" value="NZ_JAQETU010000009.1"/>
</dbReference>
<dbReference type="GeneID" id="86062270"/>
<keyword evidence="4 7" id="KW-0812">Transmembrane</keyword>
<keyword evidence="3" id="KW-1003">Cell membrane</keyword>
<reference evidence="9 10" key="1">
    <citation type="submission" date="2018-05" db="EMBL/GenBank/DDBJ databases">
        <title>Genomic Encyclopedia of Type Strains, Phase IV (KMG-IV): sequencing the most valuable type-strain genomes for metagenomic binning, comparative biology and taxonomic classification.</title>
        <authorList>
            <person name="Goeker M."/>
        </authorList>
    </citation>
    <scope>NUCLEOTIDE SEQUENCE [LARGE SCALE GENOMIC DNA]</scope>
    <source>
        <strain evidence="9 10">DSM 24995</strain>
    </source>
</reference>
<name>A0A2V3Y607_9FIRM</name>
<evidence type="ECO:0000256" key="6">
    <source>
        <dbReference type="ARBA" id="ARBA00023136"/>
    </source>
</evidence>
<sequence length="298" mass="33365">MRSKDQKIFNLISHTVMILVTVMAVLPFVLVFLSSVTEENTLVLNGYSFFPEKFSLYAYEYIVMKGKKIFRAYAVTLFVTVVGTSINVMISAMLAYPLSLKDLPGKRIFTFYVVFTLLFNGGLVPTYLMYTSAFNVKNTIFALIVPNLLMHTMNVLLMRTYYSTSIPAELFEASEIDGASQFKIFGSIILPLGKPIAVTMALFSGLSYWNDWTNGLYYLTGYDGEKLYSIQNFLNKVVTDIQYLNSSQVGSNSDILAKLPTVSVRMAIAFVAMIPILVLFPFLQKYFSKGIAMGAVKG</sequence>
<feature type="transmembrane region" description="Helical" evidence="7">
    <location>
        <begin position="12"/>
        <end position="33"/>
    </location>
</feature>
<dbReference type="SUPFAM" id="SSF161098">
    <property type="entry name" value="MetI-like"/>
    <property type="match status" value="1"/>
</dbReference>
<protein>
    <submittedName>
        <fullName evidence="9">Putative aldouronate transport system permease protein</fullName>
    </submittedName>
</protein>
<evidence type="ECO:0000256" key="1">
    <source>
        <dbReference type="ARBA" id="ARBA00004651"/>
    </source>
</evidence>
<gene>
    <name evidence="9" type="ORF">DFR60_107161</name>
</gene>
<keyword evidence="6 7" id="KW-0472">Membrane</keyword>
<evidence type="ECO:0000256" key="4">
    <source>
        <dbReference type="ARBA" id="ARBA00022692"/>
    </source>
</evidence>
<dbReference type="Gene3D" id="1.10.3720.10">
    <property type="entry name" value="MetI-like"/>
    <property type="match status" value="1"/>
</dbReference>
<evidence type="ECO:0000256" key="7">
    <source>
        <dbReference type="RuleBase" id="RU363032"/>
    </source>
</evidence>
<evidence type="ECO:0000313" key="9">
    <source>
        <dbReference type="EMBL" id="PXX52475.1"/>
    </source>
</evidence>
<evidence type="ECO:0000256" key="5">
    <source>
        <dbReference type="ARBA" id="ARBA00022989"/>
    </source>
</evidence>
<feature type="transmembrane region" description="Helical" evidence="7">
    <location>
        <begin position="72"/>
        <end position="96"/>
    </location>
</feature>
<dbReference type="GO" id="GO:0005886">
    <property type="term" value="C:plasma membrane"/>
    <property type="evidence" value="ECO:0007669"/>
    <property type="project" value="UniProtKB-SubCell"/>
</dbReference>
<keyword evidence="2 7" id="KW-0813">Transport</keyword>
<feature type="transmembrane region" description="Helical" evidence="7">
    <location>
        <begin position="182"/>
        <end position="209"/>
    </location>
</feature>
<dbReference type="PROSITE" id="PS50928">
    <property type="entry name" value="ABC_TM1"/>
    <property type="match status" value="1"/>
</dbReference>
<accession>A0A2V3Y607</accession>
<dbReference type="GO" id="GO:0055085">
    <property type="term" value="P:transmembrane transport"/>
    <property type="evidence" value="ECO:0007669"/>
    <property type="project" value="InterPro"/>
</dbReference>
<evidence type="ECO:0000259" key="8">
    <source>
        <dbReference type="PROSITE" id="PS50928"/>
    </source>
</evidence>
<evidence type="ECO:0000313" key="10">
    <source>
        <dbReference type="Proteomes" id="UP000248057"/>
    </source>
</evidence>
<feature type="transmembrane region" description="Helical" evidence="7">
    <location>
        <begin position="262"/>
        <end position="283"/>
    </location>
</feature>
<dbReference type="AlphaFoldDB" id="A0A2V3Y607"/>
<keyword evidence="5 7" id="KW-1133">Transmembrane helix</keyword>
<dbReference type="InterPro" id="IPR000515">
    <property type="entry name" value="MetI-like"/>
</dbReference>
<dbReference type="PANTHER" id="PTHR43744:SF9">
    <property type="entry name" value="POLYGALACTURONAN_RHAMNOGALACTURONAN TRANSPORT SYSTEM PERMEASE PROTEIN YTCP"/>
    <property type="match status" value="1"/>
</dbReference>
<keyword evidence="10" id="KW-1185">Reference proteome</keyword>
<comment type="caution">
    <text evidence="9">The sequence shown here is derived from an EMBL/GenBank/DDBJ whole genome shotgun (WGS) entry which is preliminary data.</text>
</comment>
<dbReference type="EMBL" id="QJKD01000007">
    <property type="protein sequence ID" value="PXX52475.1"/>
    <property type="molecule type" value="Genomic_DNA"/>
</dbReference>
<organism evidence="9 10">
    <name type="scientific">Hungatella effluvii</name>
    <dbReference type="NCBI Taxonomy" id="1096246"/>
    <lineage>
        <taxon>Bacteria</taxon>
        <taxon>Bacillati</taxon>
        <taxon>Bacillota</taxon>
        <taxon>Clostridia</taxon>
        <taxon>Lachnospirales</taxon>
        <taxon>Lachnospiraceae</taxon>
        <taxon>Hungatella</taxon>
    </lineage>
</organism>
<dbReference type="Pfam" id="PF00528">
    <property type="entry name" value="BPD_transp_1"/>
    <property type="match status" value="1"/>
</dbReference>
<feature type="domain" description="ABC transmembrane type-1" evidence="8">
    <location>
        <begin position="73"/>
        <end position="283"/>
    </location>
</feature>
<dbReference type="InterPro" id="IPR035906">
    <property type="entry name" value="MetI-like_sf"/>
</dbReference>
<evidence type="ECO:0000256" key="2">
    <source>
        <dbReference type="ARBA" id="ARBA00022448"/>
    </source>
</evidence>
<proteinExistence type="inferred from homology"/>
<feature type="transmembrane region" description="Helical" evidence="7">
    <location>
        <begin position="108"/>
        <end position="128"/>
    </location>
</feature>
<dbReference type="PANTHER" id="PTHR43744">
    <property type="entry name" value="ABC TRANSPORTER PERMEASE PROTEIN MG189-RELATED-RELATED"/>
    <property type="match status" value="1"/>
</dbReference>
<feature type="transmembrane region" description="Helical" evidence="7">
    <location>
        <begin position="140"/>
        <end position="162"/>
    </location>
</feature>